<name>A0A6A6BYA9_ZASCE</name>
<evidence type="ECO:0000313" key="1">
    <source>
        <dbReference type="EMBL" id="KAF2159787.1"/>
    </source>
</evidence>
<dbReference type="AlphaFoldDB" id="A0A6A6BYA9"/>
<proteinExistence type="predicted"/>
<keyword evidence="2" id="KW-1185">Reference proteome</keyword>
<protein>
    <recommendedName>
        <fullName evidence="3">F-box domain-containing protein</fullName>
    </recommendedName>
</protein>
<dbReference type="EMBL" id="ML993633">
    <property type="protein sequence ID" value="KAF2159787.1"/>
    <property type="molecule type" value="Genomic_DNA"/>
</dbReference>
<organism evidence="1 2">
    <name type="scientific">Zasmidium cellare ATCC 36951</name>
    <dbReference type="NCBI Taxonomy" id="1080233"/>
    <lineage>
        <taxon>Eukaryota</taxon>
        <taxon>Fungi</taxon>
        <taxon>Dikarya</taxon>
        <taxon>Ascomycota</taxon>
        <taxon>Pezizomycotina</taxon>
        <taxon>Dothideomycetes</taxon>
        <taxon>Dothideomycetidae</taxon>
        <taxon>Mycosphaerellales</taxon>
        <taxon>Mycosphaerellaceae</taxon>
        <taxon>Zasmidium</taxon>
    </lineage>
</organism>
<reference evidence="1" key="1">
    <citation type="journal article" date="2020" name="Stud. Mycol.">
        <title>101 Dothideomycetes genomes: a test case for predicting lifestyles and emergence of pathogens.</title>
        <authorList>
            <person name="Haridas S."/>
            <person name="Albert R."/>
            <person name="Binder M."/>
            <person name="Bloem J."/>
            <person name="Labutti K."/>
            <person name="Salamov A."/>
            <person name="Andreopoulos B."/>
            <person name="Baker S."/>
            <person name="Barry K."/>
            <person name="Bills G."/>
            <person name="Bluhm B."/>
            <person name="Cannon C."/>
            <person name="Castanera R."/>
            <person name="Culley D."/>
            <person name="Daum C."/>
            <person name="Ezra D."/>
            <person name="Gonzalez J."/>
            <person name="Henrissat B."/>
            <person name="Kuo A."/>
            <person name="Liang C."/>
            <person name="Lipzen A."/>
            <person name="Lutzoni F."/>
            <person name="Magnuson J."/>
            <person name="Mondo S."/>
            <person name="Nolan M."/>
            <person name="Ohm R."/>
            <person name="Pangilinan J."/>
            <person name="Park H.-J."/>
            <person name="Ramirez L."/>
            <person name="Alfaro M."/>
            <person name="Sun H."/>
            <person name="Tritt A."/>
            <person name="Yoshinaga Y."/>
            <person name="Zwiers L.-H."/>
            <person name="Turgeon B."/>
            <person name="Goodwin S."/>
            <person name="Spatafora J."/>
            <person name="Crous P."/>
            <person name="Grigoriev I."/>
        </authorList>
    </citation>
    <scope>NUCLEOTIDE SEQUENCE</scope>
    <source>
        <strain evidence="1">ATCC 36951</strain>
    </source>
</reference>
<sequence length="274" mass="31912">MATTPNPNMQDIYKGIATLPQQDSQPWQYNDIEMVDYNAFEACHKALGTVEILEEILTHLPKFQLFRIQKVSMAFRDTIQESPQLQERMMLKAPVKSSPRPRGCSNGVVLNDILRDTIFLPRLAIQEGFTDGIHAMYGHRRLMHENLEDGELTLYRYREMQFSLPEKNYIINLAKRDASWRKMLVAKEQLPPFRTQMLMWFSSLKESDNNKEGFGEERMGFVTMGDVADAVEKEYNEYWWSKANGINVRGTLREADDYLDHRTGITSRGLQHRI</sequence>
<evidence type="ECO:0008006" key="3">
    <source>
        <dbReference type="Google" id="ProtNLM"/>
    </source>
</evidence>
<gene>
    <name evidence="1" type="ORF">M409DRAFT_60554</name>
</gene>
<dbReference type="RefSeq" id="XP_033660676.1">
    <property type="nucleotide sequence ID" value="XM_033814519.1"/>
</dbReference>
<dbReference type="GeneID" id="54567791"/>
<evidence type="ECO:0000313" key="2">
    <source>
        <dbReference type="Proteomes" id="UP000799537"/>
    </source>
</evidence>
<accession>A0A6A6BYA9</accession>
<dbReference type="Proteomes" id="UP000799537">
    <property type="component" value="Unassembled WGS sequence"/>
</dbReference>